<dbReference type="InterPro" id="IPR031352">
    <property type="entry name" value="SesA"/>
</dbReference>
<dbReference type="Pfam" id="PF17107">
    <property type="entry name" value="SesA"/>
    <property type="match status" value="1"/>
</dbReference>
<proteinExistence type="predicted"/>
<comment type="caution">
    <text evidence="2">The sequence shown here is derived from an EMBL/GenBank/DDBJ whole genome shotgun (WGS) entry which is preliminary data.</text>
</comment>
<dbReference type="EMBL" id="JAGPNK010000057">
    <property type="protein sequence ID" value="KAH7302822.1"/>
    <property type="molecule type" value="Genomic_DNA"/>
</dbReference>
<dbReference type="Proteomes" id="UP000813444">
    <property type="component" value="Unassembled WGS sequence"/>
</dbReference>
<gene>
    <name evidence="2" type="ORF">B0I35DRAFT_501667</name>
</gene>
<reference evidence="2" key="1">
    <citation type="journal article" date="2021" name="Nat. Commun.">
        <title>Genetic determinants of endophytism in the Arabidopsis root mycobiome.</title>
        <authorList>
            <person name="Mesny F."/>
            <person name="Miyauchi S."/>
            <person name="Thiergart T."/>
            <person name="Pickel B."/>
            <person name="Atanasova L."/>
            <person name="Karlsson M."/>
            <person name="Huettel B."/>
            <person name="Barry K.W."/>
            <person name="Haridas S."/>
            <person name="Chen C."/>
            <person name="Bauer D."/>
            <person name="Andreopoulos W."/>
            <person name="Pangilinan J."/>
            <person name="LaButti K."/>
            <person name="Riley R."/>
            <person name="Lipzen A."/>
            <person name="Clum A."/>
            <person name="Drula E."/>
            <person name="Henrissat B."/>
            <person name="Kohler A."/>
            <person name="Grigoriev I.V."/>
            <person name="Martin F.M."/>
            <person name="Hacquard S."/>
        </authorList>
    </citation>
    <scope>NUCLEOTIDE SEQUENCE</scope>
    <source>
        <strain evidence="2">MPI-CAGE-CH-0235</strain>
    </source>
</reference>
<name>A0A8K0WJD8_9HYPO</name>
<accession>A0A8K0WJD8</accession>
<protein>
    <recommendedName>
        <fullName evidence="1">NACHT-NTPase and P-loop NTPases N-terminal domain-containing protein</fullName>
    </recommendedName>
</protein>
<dbReference type="AlphaFoldDB" id="A0A8K0WJD8"/>
<sequence>MDPLSLVMASIGLVQTISSTYRAIQHIKGLPKAFQSVSDDLPLVEAILKSARDELSRQNSLAEDVKRSINTIIKRCHDNAQKLNTIFEKIKGKEQQESKDGKEWSVTEFYRNTLRSFGRLAKAHKVENLMKDLLQDLKKMALMQIFKTATAAQIEKVEKALLELENVEPSVPDSDFEEGESFRVEQKIASGGKGNQAINKGGEQHNIFGHHIDSGGGSINMGKIPES</sequence>
<organism evidence="2 3">
    <name type="scientific">Stachybotrys elegans</name>
    <dbReference type="NCBI Taxonomy" id="80388"/>
    <lineage>
        <taxon>Eukaryota</taxon>
        <taxon>Fungi</taxon>
        <taxon>Dikarya</taxon>
        <taxon>Ascomycota</taxon>
        <taxon>Pezizomycotina</taxon>
        <taxon>Sordariomycetes</taxon>
        <taxon>Hypocreomycetidae</taxon>
        <taxon>Hypocreales</taxon>
        <taxon>Stachybotryaceae</taxon>
        <taxon>Stachybotrys</taxon>
    </lineage>
</organism>
<evidence type="ECO:0000313" key="2">
    <source>
        <dbReference type="EMBL" id="KAH7302822.1"/>
    </source>
</evidence>
<feature type="domain" description="NACHT-NTPase and P-loop NTPases N-terminal" evidence="1">
    <location>
        <begin position="9"/>
        <end position="139"/>
    </location>
</feature>
<evidence type="ECO:0000313" key="3">
    <source>
        <dbReference type="Proteomes" id="UP000813444"/>
    </source>
</evidence>
<evidence type="ECO:0000259" key="1">
    <source>
        <dbReference type="Pfam" id="PF17107"/>
    </source>
</evidence>
<dbReference type="OrthoDB" id="195446at2759"/>
<keyword evidence="3" id="KW-1185">Reference proteome</keyword>